<proteinExistence type="predicted"/>
<reference evidence="1" key="1">
    <citation type="journal article" date="2023" name="Mol. Phylogenet. Evol.">
        <title>Genome-scale phylogeny and comparative genomics of the fungal order Sordariales.</title>
        <authorList>
            <person name="Hensen N."/>
            <person name="Bonometti L."/>
            <person name="Westerberg I."/>
            <person name="Brannstrom I.O."/>
            <person name="Guillou S."/>
            <person name="Cros-Aarteil S."/>
            <person name="Calhoun S."/>
            <person name="Haridas S."/>
            <person name="Kuo A."/>
            <person name="Mondo S."/>
            <person name="Pangilinan J."/>
            <person name="Riley R."/>
            <person name="LaButti K."/>
            <person name="Andreopoulos B."/>
            <person name="Lipzen A."/>
            <person name="Chen C."/>
            <person name="Yan M."/>
            <person name="Daum C."/>
            <person name="Ng V."/>
            <person name="Clum A."/>
            <person name="Steindorff A."/>
            <person name="Ohm R.A."/>
            <person name="Martin F."/>
            <person name="Silar P."/>
            <person name="Natvig D.O."/>
            <person name="Lalanne C."/>
            <person name="Gautier V."/>
            <person name="Ament-Velasquez S.L."/>
            <person name="Kruys A."/>
            <person name="Hutchinson M.I."/>
            <person name="Powell A.J."/>
            <person name="Barry K."/>
            <person name="Miller A.N."/>
            <person name="Grigoriev I.V."/>
            <person name="Debuchy R."/>
            <person name="Gladieux P."/>
            <person name="Hiltunen Thoren M."/>
            <person name="Johannesson H."/>
        </authorList>
    </citation>
    <scope>NUCLEOTIDE SEQUENCE</scope>
    <source>
        <strain evidence="1">CBS 757.83</strain>
    </source>
</reference>
<accession>A0AAN6T3U3</accession>
<evidence type="ECO:0000313" key="1">
    <source>
        <dbReference type="EMBL" id="KAK4103032.1"/>
    </source>
</evidence>
<evidence type="ECO:0000313" key="2">
    <source>
        <dbReference type="Proteomes" id="UP001305647"/>
    </source>
</evidence>
<dbReference type="Proteomes" id="UP001305647">
    <property type="component" value="Unassembled WGS sequence"/>
</dbReference>
<keyword evidence="2" id="KW-1185">Reference proteome</keyword>
<organism evidence="1 2">
    <name type="scientific">Parathielavia hyrcaniae</name>
    <dbReference type="NCBI Taxonomy" id="113614"/>
    <lineage>
        <taxon>Eukaryota</taxon>
        <taxon>Fungi</taxon>
        <taxon>Dikarya</taxon>
        <taxon>Ascomycota</taxon>
        <taxon>Pezizomycotina</taxon>
        <taxon>Sordariomycetes</taxon>
        <taxon>Sordariomycetidae</taxon>
        <taxon>Sordariales</taxon>
        <taxon>Chaetomiaceae</taxon>
        <taxon>Parathielavia</taxon>
    </lineage>
</organism>
<dbReference type="EMBL" id="MU863629">
    <property type="protein sequence ID" value="KAK4103032.1"/>
    <property type="molecule type" value="Genomic_DNA"/>
</dbReference>
<dbReference type="AlphaFoldDB" id="A0AAN6T3U3"/>
<sequence>MVWGQLRGLTTPRFASCFTGKLGLPRETLWGMRRKGLVSIFTWRWCLSRELGGVWSTLRQLPATTCRDGQHGITLVFLCSRRKTGFQSCSFFSRLSSGASICVWQVLIAIVFHAAGQGLGAQE</sequence>
<reference evidence="1" key="2">
    <citation type="submission" date="2023-05" db="EMBL/GenBank/DDBJ databases">
        <authorList>
            <consortium name="Lawrence Berkeley National Laboratory"/>
            <person name="Steindorff A."/>
            <person name="Hensen N."/>
            <person name="Bonometti L."/>
            <person name="Westerberg I."/>
            <person name="Brannstrom I.O."/>
            <person name="Guillou S."/>
            <person name="Cros-Aarteil S."/>
            <person name="Calhoun S."/>
            <person name="Haridas S."/>
            <person name="Kuo A."/>
            <person name="Mondo S."/>
            <person name="Pangilinan J."/>
            <person name="Riley R."/>
            <person name="Labutti K."/>
            <person name="Andreopoulos B."/>
            <person name="Lipzen A."/>
            <person name="Chen C."/>
            <person name="Yanf M."/>
            <person name="Daum C."/>
            <person name="Ng V."/>
            <person name="Clum A."/>
            <person name="Ohm R."/>
            <person name="Martin F."/>
            <person name="Silar P."/>
            <person name="Natvig D."/>
            <person name="Lalanne C."/>
            <person name="Gautier V."/>
            <person name="Ament-Velasquez S.L."/>
            <person name="Kruys A."/>
            <person name="Hutchinson M.I."/>
            <person name="Powell A.J."/>
            <person name="Barry K."/>
            <person name="Miller A.N."/>
            <person name="Grigoriev I.V."/>
            <person name="Debuchy R."/>
            <person name="Gladieux P."/>
            <person name="Thoren M.H."/>
            <person name="Johannesson H."/>
        </authorList>
    </citation>
    <scope>NUCLEOTIDE SEQUENCE</scope>
    <source>
        <strain evidence="1">CBS 757.83</strain>
    </source>
</reference>
<gene>
    <name evidence="1" type="ORF">N658DRAFT_298325</name>
</gene>
<comment type="caution">
    <text evidence="1">The sequence shown here is derived from an EMBL/GenBank/DDBJ whole genome shotgun (WGS) entry which is preliminary data.</text>
</comment>
<name>A0AAN6T3U3_9PEZI</name>
<protein>
    <submittedName>
        <fullName evidence="1">Uncharacterized protein</fullName>
    </submittedName>
</protein>